<dbReference type="eggNOG" id="COG1333">
    <property type="taxonomic scope" value="Bacteria"/>
</dbReference>
<dbReference type="PANTHER" id="PTHR31566">
    <property type="entry name" value="CYTOCHROME C BIOGENESIS PROTEIN CCS1, CHLOROPLASTIC"/>
    <property type="match status" value="1"/>
</dbReference>
<dbReference type="InterPro" id="IPR023494">
    <property type="entry name" value="Cyt_c_bgen_Ccs1/CcsB/ResB"/>
</dbReference>
<comment type="subcellular location">
    <subcellularLocation>
        <location evidence="1">Membrane</location>
        <topology evidence="1">Multi-pass membrane protein</topology>
    </subcellularLocation>
</comment>
<name>A0A086AHA0_FLAHY</name>
<evidence type="ECO:0000313" key="8">
    <source>
        <dbReference type="EMBL" id="KFF16064.1"/>
    </source>
</evidence>
<dbReference type="Proteomes" id="UP000198424">
    <property type="component" value="Unassembled WGS sequence"/>
</dbReference>
<evidence type="ECO:0000313" key="11">
    <source>
        <dbReference type="Proteomes" id="UP000198424"/>
    </source>
</evidence>
<evidence type="ECO:0000256" key="3">
    <source>
        <dbReference type="ARBA" id="ARBA00022748"/>
    </source>
</evidence>
<reference evidence="9 11" key="2">
    <citation type="submission" date="2016-11" db="EMBL/GenBank/DDBJ databases">
        <title>Whole genomes of Flavobacteriaceae.</title>
        <authorList>
            <person name="Stine C."/>
            <person name="Li C."/>
            <person name="Tadesse D."/>
        </authorList>
    </citation>
    <scope>NUCLEOTIDE SEQUENCE [LARGE SCALE GENOMIC DNA]</scope>
    <source>
        <strain evidence="9 11">ATCC 29551</strain>
    </source>
</reference>
<dbReference type="Pfam" id="PF05140">
    <property type="entry name" value="ResB"/>
    <property type="match status" value="1"/>
</dbReference>
<feature type="transmembrane region" description="Helical" evidence="6">
    <location>
        <begin position="21"/>
        <end position="39"/>
    </location>
</feature>
<evidence type="ECO:0000256" key="1">
    <source>
        <dbReference type="ARBA" id="ARBA00004141"/>
    </source>
</evidence>
<feature type="transmembrane region" description="Helical" evidence="6">
    <location>
        <begin position="51"/>
        <end position="70"/>
    </location>
</feature>
<keyword evidence="11" id="KW-1185">Reference proteome</keyword>
<sequence length="415" mass="47202">MRLVNFEKHKMPKRKLWQYPWDYKESFIIAAGLLLTGYLLQITTRTSIKAIGAPTNYIIGGLFIGMLLLLHFTSRTHPWVKWLRSVPASVSAIVLVLIQAVIMGTLPQQNFVEGVKPDLFGFSFVLTSWPFIIAQLYFLITLGLATLNRMTPWQWKNWGFILNHLGLFIAMTAGILGSGDLQRYTMKLYENQLVWGAENEKGDMIPMPIAFELTSFDMETFAPKLAFADITNNSIETKGVNALRMINKGDSYDYKGYKIKIINYIENSKFTGNGYFQVNEEGATPAALVEVKSATIDTTAWISCGSFATEYSYLQLNDKEAIVMLQPEAKKYSSHVNVFVKDQKNDKTVIEVNKPYRVNGWKVYQLSYDEKFGKWSKLSVIELVRDPWLPIVYSGIFMMIIGAVYLIFKGRGTVV</sequence>
<comment type="caution">
    <text evidence="8">The sequence shown here is derived from an EMBL/GenBank/DDBJ whole genome shotgun (WGS) entry which is preliminary data.</text>
</comment>
<evidence type="ECO:0000256" key="5">
    <source>
        <dbReference type="ARBA" id="ARBA00023136"/>
    </source>
</evidence>
<evidence type="ECO:0000313" key="10">
    <source>
        <dbReference type="Proteomes" id="UP000028712"/>
    </source>
</evidence>
<proteinExistence type="predicted"/>
<dbReference type="AlphaFoldDB" id="A0A086AHA0"/>
<feature type="transmembrane region" description="Helical" evidence="6">
    <location>
        <begin position="388"/>
        <end position="408"/>
    </location>
</feature>
<keyword evidence="4 6" id="KW-1133">Transmembrane helix</keyword>
<keyword evidence="3" id="KW-0201">Cytochrome c-type biogenesis</keyword>
<feature type="transmembrane region" description="Helical" evidence="6">
    <location>
        <begin position="82"/>
        <end position="102"/>
    </location>
</feature>
<reference evidence="8 10" key="1">
    <citation type="submission" date="2014-07" db="EMBL/GenBank/DDBJ databases">
        <title>Genome of Flavobacterium hydatis DSM 2063.</title>
        <authorList>
            <person name="Pipes S.E."/>
            <person name="Stropko S.J."/>
            <person name="Newman J.D."/>
        </authorList>
    </citation>
    <scope>NUCLEOTIDE SEQUENCE [LARGE SCALE GENOMIC DNA]</scope>
    <source>
        <strain evidence="8 10">DSM 2063</strain>
    </source>
</reference>
<dbReference type="GO" id="GO:0017004">
    <property type="term" value="P:cytochrome complex assembly"/>
    <property type="evidence" value="ECO:0007669"/>
    <property type="project" value="UniProtKB-KW"/>
</dbReference>
<dbReference type="OrthoDB" id="596762at2"/>
<dbReference type="RefSeq" id="WP_035622302.1">
    <property type="nucleotide sequence ID" value="NZ_JBEWQG010000022.1"/>
</dbReference>
<organism evidence="8 10">
    <name type="scientific">Flavobacterium hydatis</name>
    <name type="common">Cytophaga aquatilis</name>
    <dbReference type="NCBI Taxonomy" id="991"/>
    <lineage>
        <taxon>Bacteria</taxon>
        <taxon>Pseudomonadati</taxon>
        <taxon>Bacteroidota</taxon>
        <taxon>Flavobacteriia</taxon>
        <taxon>Flavobacteriales</taxon>
        <taxon>Flavobacteriaceae</taxon>
        <taxon>Flavobacterium</taxon>
    </lineage>
</organism>
<dbReference type="Proteomes" id="UP000028712">
    <property type="component" value="Unassembled WGS sequence"/>
</dbReference>
<feature type="transmembrane region" description="Helical" evidence="6">
    <location>
        <begin position="122"/>
        <end position="145"/>
    </location>
</feature>
<evidence type="ECO:0000256" key="2">
    <source>
        <dbReference type="ARBA" id="ARBA00022692"/>
    </source>
</evidence>
<feature type="domain" description="ResB-like" evidence="7">
    <location>
        <begin position="155"/>
        <end position="370"/>
    </location>
</feature>
<evidence type="ECO:0000256" key="6">
    <source>
        <dbReference type="SAM" id="Phobius"/>
    </source>
</evidence>
<dbReference type="GO" id="GO:0016020">
    <property type="term" value="C:membrane"/>
    <property type="evidence" value="ECO:0007669"/>
    <property type="project" value="UniProtKB-SubCell"/>
</dbReference>
<evidence type="ECO:0000313" key="9">
    <source>
        <dbReference type="EMBL" id="OXA97601.1"/>
    </source>
</evidence>
<gene>
    <name evidence="9" type="ORF">B0A62_01705</name>
    <name evidence="8" type="ORF">IW20_12015</name>
</gene>
<dbReference type="EMBL" id="MUGY01000002">
    <property type="protein sequence ID" value="OXA97601.1"/>
    <property type="molecule type" value="Genomic_DNA"/>
</dbReference>
<keyword evidence="5 6" id="KW-0472">Membrane</keyword>
<evidence type="ECO:0000259" key="7">
    <source>
        <dbReference type="Pfam" id="PF05140"/>
    </source>
</evidence>
<dbReference type="EMBL" id="JPRM01000016">
    <property type="protein sequence ID" value="KFF16064.1"/>
    <property type="molecule type" value="Genomic_DNA"/>
</dbReference>
<keyword evidence="2 6" id="KW-0812">Transmembrane</keyword>
<dbReference type="PANTHER" id="PTHR31566:SF5">
    <property type="entry name" value="RESB-LIKE DOMAIN-CONTAINING PROTEIN"/>
    <property type="match status" value="1"/>
</dbReference>
<dbReference type="STRING" id="991.IW20_12015"/>
<evidence type="ECO:0000256" key="4">
    <source>
        <dbReference type="ARBA" id="ARBA00022989"/>
    </source>
</evidence>
<protein>
    <recommendedName>
        <fullName evidence="7">ResB-like domain-containing protein</fullName>
    </recommendedName>
</protein>
<feature type="transmembrane region" description="Helical" evidence="6">
    <location>
        <begin position="157"/>
        <end position="177"/>
    </location>
</feature>
<accession>A0A086AHA0</accession>
<dbReference type="InterPro" id="IPR007816">
    <property type="entry name" value="ResB-like_domain"/>
</dbReference>